<gene>
    <name evidence="1" type="ORF">FOZ61_010636</name>
</gene>
<proteinExistence type="predicted"/>
<evidence type="ECO:0000313" key="2">
    <source>
        <dbReference type="Proteomes" id="UP000570595"/>
    </source>
</evidence>
<organism evidence="1 2">
    <name type="scientific">Perkinsus olseni</name>
    <name type="common">Perkinsus atlanticus</name>
    <dbReference type="NCBI Taxonomy" id="32597"/>
    <lineage>
        <taxon>Eukaryota</taxon>
        <taxon>Sar</taxon>
        <taxon>Alveolata</taxon>
        <taxon>Perkinsozoa</taxon>
        <taxon>Perkinsea</taxon>
        <taxon>Perkinsida</taxon>
        <taxon>Perkinsidae</taxon>
        <taxon>Perkinsus</taxon>
    </lineage>
</organism>
<evidence type="ECO:0000313" key="1">
    <source>
        <dbReference type="EMBL" id="KAF4651237.1"/>
    </source>
</evidence>
<name>A0A7J6KWE3_PEROL</name>
<dbReference type="EMBL" id="JABAHT010000886">
    <property type="protein sequence ID" value="KAF4651237.1"/>
    <property type="molecule type" value="Genomic_DNA"/>
</dbReference>
<protein>
    <submittedName>
        <fullName evidence="1">Uncharacterized protein</fullName>
    </submittedName>
</protein>
<reference evidence="1 2" key="1">
    <citation type="submission" date="2020-04" db="EMBL/GenBank/DDBJ databases">
        <title>Perkinsus olseni comparative genomics.</title>
        <authorList>
            <person name="Bogema D.R."/>
        </authorList>
    </citation>
    <scope>NUCLEOTIDE SEQUENCE [LARGE SCALE GENOMIC DNA]</scope>
    <source>
        <strain evidence="1">ATCC PRA-179</strain>
    </source>
</reference>
<sequence>RRRVPKHRCCHCYGNNDSSTPSSSSSPVLTIKEDIILYRISAVIYAYTKLTRQYFGDWSWDVTRVGSEVLSLCPFLSGVDDAVSRIDYDNLRQMAITMNMYDAQSWRDVSSILDDERSDELLLSIIREVRSMISTVFENSRKREVMALRLLESYIYYHVCCCCSGREGARQGGEERKKDDVIPLLKAEVDQLVRDLHYQKEETRMIEEKLSAAKEMNNNTLVVGMKSTDDGAVLCHKLIQEIHKDDQ</sequence>
<comment type="caution">
    <text evidence="1">The sequence shown here is derived from an EMBL/GenBank/DDBJ whole genome shotgun (WGS) entry which is preliminary data.</text>
</comment>
<dbReference type="AlphaFoldDB" id="A0A7J6KWE3"/>
<feature type="non-terminal residue" evidence="1">
    <location>
        <position position="1"/>
    </location>
</feature>
<accession>A0A7J6KWE3</accession>
<dbReference type="Proteomes" id="UP000570595">
    <property type="component" value="Unassembled WGS sequence"/>
</dbReference>